<name>A0A484KN33_9ASTE</name>
<sequence length="105" mass="10705">MVGTGQPLDLDQLDPIGTNWVQLGPNGFYWGCLAGLRARAAGLATGRGAEVSPATTGTALVGAAGPRLDSAQVSGINCNLGLLIMLDGNRGSSAQIGRYMICCEL</sequence>
<organism evidence="1 2">
    <name type="scientific">Cuscuta campestris</name>
    <dbReference type="NCBI Taxonomy" id="132261"/>
    <lineage>
        <taxon>Eukaryota</taxon>
        <taxon>Viridiplantae</taxon>
        <taxon>Streptophyta</taxon>
        <taxon>Embryophyta</taxon>
        <taxon>Tracheophyta</taxon>
        <taxon>Spermatophyta</taxon>
        <taxon>Magnoliopsida</taxon>
        <taxon>eudicotyledons</taxon>
        <taxon>Gunneridae</taxon>
        <taxon>Pentapetalae</taxon>
        <taxon>asterids</taxon>
        <taxon>lamiids</taxon>
        <taxon>Solanales</taxon>
        <taxon>Convolvulaceae</taxon>
        <taxon>Cuscuteae</taxon>
        <taxon>Cuscuta</taxon>
        <taxon>Cuscuta subgen. Grammica</taxon>
        <taxon>Cuscuta sect. Cleistogrammica</taxon>
    </lineage>
</organism>
<proteinExistence type="predicted"/>
<dbReference type="AlphaFoldDB" id="A0A484KN33"/>
<accession>A0A484KN33</accession>
<reference evidence="1 2" key="1">
    <citation type="submission" date="2018-04" db="EMBL/GenBank/DDBJ databases">
        <authorList>
            <person name="Vogel A."/>
        </authorList>
    </citation>
    <scope>NUCLEOTIDE SEQUENCE [LARGE SCALE GENOMIC DNA]</scope>
</reference>
<protein>
    <submittedName>
        <fullName evidence="1">Uncharacterized protein</fullName>
    </submittedName>
</protein>
<gene>
    <name evidence="1" type="ORF">CCAM_LOCUS6335</name>
</gene>
<keyword evidence="2" id="KW-1185">Reference proteome</keyword>
<evidence type="ECO:0000313" key="2">
    <source>
        <dbReference type="Proteomes" id="UP000595140"/>
    </source>
</evidence>
<dbReference type="Proteomes" id="UP000595140">
    <property type="component" value="Unassembled WGS sequence"/>
</dbReference>
<dbReference type="EMBL" id="OOIL02000405">
    <property type="protein sequence ID" value="VFQ64559.1"/>
    <property type="molecule type" value="Genomic_DNA"/>
</dbReference>
<evidence type="ECO:0000313" key="1">
    <source>
        <dbReference type="EMBL" id="VFQ64559.1"/>
    </source>
</evidence>